<dbReference type="GeneID" id="93368632"/>
<dbReference type="AlphaFoldDB" id="A0AAN0RIF3"/>
<protein>
    <submittedName>
        <fullName evidence="3">DedA family protein</fullName>
    </submittedName>
</protein>
<dbReference type="KEGG" id="ptp:RCA23_c12890"/>
<dbReference type="GO" id="GO:0005886">
    <property type="term" value="C:plasma membrane"/>
    <property type="evidence" value="ECO:0007669"/>
    <property type="project" value="TreeGrafter"/>
</dbReference>
<keyword evidence="1" id="KW-0472">Membrane</keyword>
<sequence length="192" mass="20982">MIHRLYTWTLSLAEHPRALWALAIVAFIESSFFPIPPDIMLIPMILAARSQAFRIALVAVVASVAGGLFGYAIGAFAFESIGQPILASLGKESSMAAFNDKFNAYGTWAVLIAGVTPFPFKVITIMSGWTGMALVPFVLSALVARALRFFAVALLLYYFGPPIRRFIERHLGLVFTAFVLILGAGFFAVRYL</sequence>
<gene>
    <name evidence="3" type="ORF">RCA23_c12890</name>
</gene>
<organism evidence="3 4">
    <name type="scientific">Planktomarina temperata RCA23</name>
    <dbReference type="NCBI Taxonomy" id="666509"/>
    <lineage>
        <taxon>Bacteria</taxon>
        <taxon>Pseudomonadati</taxon>
        <taxon>Pseudomonadota</taxon>
        <taxon>Alphaproteobacteria</taxon>
        <taxon>Rhodobacterales</taxon>
        <taxon>Paracoccaceae</taxon>
        <taxon>Planktomarina</taxon>
    </lineage>
</organism>
<keyword evidence="4" id="KW-1185">Reference proteome</keyword>
<evidence type="ECO:0000313" key="3">
    <source>
        <dbReference type="EMBL" id="AII86835.1"/>
    </source>
</evidence>
<feature type="transmembrane region" description="Helical" evidence="1">
    <location>
        <begin position="171"/>
        <end position="189"/>
    </location>
</feature>
<name>A0AAN0RIF3_9RHOB</name>
<proteinExistence type="predicted"/>
<evidence type="ECO:0000256" key="1">
    <source>
        <dbReference type="SAM" id="Phobius"/>
    </source>
</evidence>
<dbReference type="Proteomes" id="UP000028680">
    <property type="component" value="Chromosome"/>
</dbReference>
<evidence type="ECO:0000313" key="4">
    <source>
        <dbReference type="Proteomes" id="UP000028680"/>
    </source>
</evidence>
<keyword evidence="1" id="KW-1133">Transmembrane helix</keyword>
<feature type="transmembrane region" description="Helical" evidence="1">
    <location>
        <begin position="18"/>
        <end position="35"/>
    </location>
</feature>
<dbReference type="InterPro" id="IPR051311">
    <property type="entry name" value="DedA_domain"/>
</dbReference>
<keyword evidence="1" id="KW-0812">Transmembrane</keyword>
<feature type="transmembrane region" description="Helical" evidence="1">
    <location>
        <begin position="102"/>
        <end position="120"/>
    </location>
</feature>
<accession>A0AAN0RIF3</accession>
<feature type="transmembrane region" description="Helical" evidence="1">
    <location>
        <begin position="132"/>
        <end position="159"/>
    </location>
</feature>
<dbReference type="RefSeq" id="WP_044051360.1">
    <property type="nucleotide sequence ID" value="NZ_CP003984.1"/>
</dbReference>
<dbReference type="Pfam" id="PF09335">
    <property type="entry name" value="VTT_dom"/>
    <property type="match status" value="1"/>
</dbReference>
<feature type="domain" description="VTT" evidence="2">
    <location>
        <begin position="36"/>
        <end position="157"/>
    </location>
</feature>
<reference evidence="3 4" key="1">
    <citation type="journal article" date="2014" name="ISME J.">
        <title>Adaptation of an abundant Roseobacter RCA organism to pelagic systems revealed by genomic and transcriptomic analyses.</title>
        <authorList>
            <person name="Voget S."/>
            <person name="Wemheuer B."/>
            <person name="Brinkhoff T."/>
            <person name="Vollmers J."/>
            <person name="Dietrich S."/>
            <person name="Giebel H.A."/>
            <person name="Beardsley C."/>
            <person name="Sardemann C."/>
            <person name="Bakenhus I."/>
            <person name="Billerbeck S."/>
            <person name="Daniel R."/>
            <person name="Simon M."/>
        </authorList>
    </citation>
    <scope>NUCLEOTIDE SEQUENCE [LARGE SCALE GENOMIC DNA]</scope>
    <source>
        <strain evidence="3 4">RCA23</strain>
    </source>
</reference>
<dbReference type="EMBL" id="CP003984">
    <property type="protein sequence ID" value="AII86835.1"/>
    <property type="molecule type" value="Genomic_DNA"/>
</dbReference>
<dbReference type="PANTHER" id="PTHR42709:SF11">
    <property type="entry name" value="DEDA FAMILY PROTEIN"/>
    <property type="match status" value="1"/>
</dbReference>
<evidence type="ECO:0000259" key="2">
    <source>
        <dbReference type="Pfam" id="PF09335"/>
    </source>
</evidence>
<dbReference type="PANTHER" id="PTHR42709">
    <property type="entry name" value="ALKALINE PHOSPHATASE LIKE PROTEIN"/>
    <property type="match status" value="1"/>
</dbReference>
<feature type="transmembrane region" description="Helical" evidence="1">
    <location>
        <begin position="55"/>
        <end position="81"/>
    </location>
</feature>
<dbReference type="InterPro" id="IPR032816">
    <property type="entry name" value="VTT_dom"/>
</dbReference>